<dbReference type="Proteomes" id="UP001500363">
    <property type="component" value="Unassembled WGS sequence"/>
</dbReference>
<protein>
    <submittedName>
        <fullName evidence="1">Uncharacterized protein</fullName>
    </submittedName>
</protein>
<proteinExistence type="predicted"/>
<comment type="caution">
    <text evidence="1">The sequence shown here is derived from an EMBL/GenBank/DDBJ whole genome shotgun (WGS) entry which is preliminary data.</text>
</comment>
<dbReference type="EMBL" id="BAAANC010000003">
    <property type="protein sequence ID" value="GAA1551828.1"/>
    <property type="molecule type" value="Genomic_DNA"/>
</dbReference>
<evidence type="ECO:0000313" key="2">
    <source>
        <dbReference type="Proteomes" id="UP001500363"/>
    </source>
</evidence>
<name>A0ABN2C5W3_9ACTN</name>
<organism evidence="1 2">
    <name type="scientific">Kribbella lupini</name>
    <dbReference type="NCBI Taxonomy" id="291602"/>
    <lineage>
        <taxon>Bacteria</taxon>
        <taxon>Bacillati</taxon>
        <taxon>Actinomycetota</taxon>
        <taxon>Actinomycetes</taxon>
        <taxon>Propionibacteriales</taxon>
        <taxon>Kribbellaceae</taxon>
        <taxon>Kribbella</taxon>
    </lineage>
</organism>
<dbReference type="RefSeq" id="WP_344181149.1">
    <property type="nucleotide sequence ID" value="NZ_BAAANC010000003.1"/>
</dbReference>
<gene>
    <name evidence="1" type="ORF">GCM10009741_65420</name>
</gene>
<sequence>MEFTAAAVVEALRSHADPAAYPQRHYHGDGGVLGVRMGTLFEVAKGFTALPLAEVDRLLDFTPYEPRMAAFCVLDFKARNAKLPADERAAAYELYLRRHDRP</sequence>
<dbReference type="InterPro" id="IPR014825">
    <property type="entry name" value="DNA_alkylation"/>
</dbReference>
<dbReference type="Gene3D" id="1.25.10.90">
    <property type="match status" value="1"/>
</dbReference>
<evidence type="ECO:0000313" key="1">
    <source>
        <dbReference type="EMBL" id="GAA1551828.1"/>
    </source>
</evidence>
<reference evidence="1 2" key="1">
    <citation type="journal article" date="2019" name="Int. J. Syst. Evol. Microbiol.">
        <title>The Global Catalogue of Microorganisms (GCM) 10K type strain sequencing project: providing services to taxonomists for standard genome sequencing and annotation.</title>
        <authorList>
            <consortium name="The Broad Institute Genomics Platform"/>
            <consortium name="The Broad Institute Genome Sequencing Center for Infectious Disease"/>
            <person name="Wu L."/>
            <person name="Ma J."/>
        </authorList>
    </citation>
    <scope>NUCLEOTIDE SEQUENCE [LARGE SCALE GENOMIC DNA]</scope>
    <source>
        <strain evidence="1 2">JCM 14303</strain>
    </source>
</reference>
<keyword evidence="2" id="KW-1185">Reference proteome</keyword>
<dbReference type="Pfam" id="PF08713">
    <property type="entry name" value="DNA_alkylation"/>
    <property type="match status" value="1"/>
</dbReference>
<accession>A0ABN2C5W3</accession>